<sequence length="141" mass="15858">MSLTVMDRPTKTNEKIDEFKCSCARIGLLPPGKSSTDTRHLDEVKQAQAYMKSLSSSPYTSPMLQPHHISAVDTLLSSHREGSEAYENERYKLGELRKAADDLSEQTDLLTSRIQELEIFDKELGILLESVRDALVLGVYK</sequence>
<dbReference type="EMBL" id="RHLK01000014">
    <property type="protein sequence ID" value="MVP01713.1"/>
    <property type="molecule type" value="Genomic_DNA"/>
</dbReference>
<comment type="caution">
    <text evidence="1">The sequence shown here is derived from an EMBL/GenBank/DDBJ whole genome shotgun (WGS) entry which is preliminary data.</text>
</comment>
<protein>
    <submittedName>
        <fullName evidence="1">Uncharacterized protein</fullName>
    </submittedName>
</protein>
<evidence type="ECO:0000313" key="1">
    <source>
        <dbReference type="EMBL" id="MVP01713.1"/>
    </source>
</evidence>
<accession>A0A7X3FLA5</accession>
<proteinExistence type="predicted"/>
<dbReference type="AlphaFoldDB" id="A0A7X3FLA5"/>
<dbReference type="OrthoDB" id="9828771at2"/>
<gene>
    <name evidence="1" type="ORF">EDM21_19650</name>
</gene>
<name>A0A7X3FLA5_9BACL</name>
<keyword evidence="2" id="KW-1185">Reference proteome</keyword>
<dbReference type="RefSeq" id="WP_157338140.1">
    <property type="nucleotide sequence ID" value="NZ_RHLK01000014.1"/>
</dbReference>
<dbReference type="Proteomes" id="UP000490800">
    <property type="component" value="Unassembled WGS sequence"/>
</dbReference>
<evidence type="ECO:0000313" key="2">
    <source>
        <dbReference type="Proteomes" id="UP000490800"/>
    </source>
</evidence>
<reference evidence="1 2" key="1">
    <citation type="journal article" date="2019" name="Microorganisms">
        <title>Paenibacillus lutrae sp. nov., A Chitinolytic Species Isolated from A River Otter in Castril Natural Park, Granada, Spain.</title>
        <authorList>
            <person name="Rodriguez M."/>
            <person name="Reina J.C."/>
            <person name="Bejar V."/>
            <person name="Llamas I."/>
        </authorList>
    </citation>
    <scope>NUCLEOTIDE SEQUENCE [LARGE SCALE GENOMIC DNA]</scope>
    <source>
        <strain evidence="1 2">N10</strain>
    </source>
</reference>
<organism evidence="1 2">
    <name type="scientific">Paenibacillus lutrae</name>
    <dbReference type="NCBI Taxonomy" id="2078573"/>
    <lineage>
        <taxon>Bacteria</taxon>
        <taxon>Bacillati</taxon>
        <taxon>Bacillota</taxon>
        <taxon>Bacilli</taxon>
        <taxon>Bacillales</taxon>
        <taxon>Paenibacillaceae</taxon>
        <taxon>Paenibacillus</taxon>
    </lineage>
</organism>